<dbReference type="EMBL" id="CP061799">
    <property type="protein sequence ID" value="QTA77968.1"/>
    <property type="molecule type" value="Genomic_DNA"/>
</dbReference>
<name>A0A975GE94_9BACT</name>
<organism evidence="1 2">
    <name type="scientific">Desulfonema limicola</name>
    <dbReference type="NCBI Taxonomy" id="45656"/>
    <lineage>
        <taxon>Bacteria</taxon>
        <taxon>Pseudomonadati</taxon>
        <taxon>Thermodesulfobacteriota</taxon>
        <taxon>Desulfobacteria</taxon>
        <taxon>Desulfobacterales</taxon>
        <taxon>Desulfococcaceae</taxon>
        <taxon>Desulfonema</taxon>
    </lineage>
</organism>
<dbReference type="Proteomes" id="UP000663720">
    <property type="component" value="Chromosome"/>
</dbReference>
<accession>A0A975GE94</accession>
<reference evidence="1" key="1">
    <citation type="journal article" date="2021" name="Microb. Physiol.">
        <title>Proteogenomic Insights into the Physiology of Marine, Sulfate-Reducing, Filamentous Desulfonema limicola and Desulfonema magnum.</title>
        <authorList>
            <person name="Schnaars V."/>
            <person name="Wohlbrand L."/>
            <person name="Scheve S."/>
            <person name="Hinrichs C."/>
            <person name="Reinhardt R."/>
            <person name="Rabus R."/>
        </authorList>
    </citation>
    <scope>NUCLEOTIDE SEQUENCE</scope>
    <source>
        <strain evidence="1">5ac10</strain>
    </source>
</reference>
<dbReference type="AlphaFoldDB" id="A0A975GE94"/>
<keyword evidence="2" id="KW-1185">Reference proteome</keyword>
<sequence length="290" mass="33756">MKLLNPKLDFVFKKLLAGDTGILTDLLNSVLKLPKTRRIGSVTVKNPIILPEEITQKYIVLDILATDKSGKNYEIEMQIRSYESYPKRALFYLSRIYAGQLDAGEDYEKLKPVIGIHFLDYEMFADTKDFYFRFAMRDVRYPELRLTEDMTLHIVELPKFERIRKTGQKKGGLGEWLHFFNHAHEEDKTMRTAYKNPAIHKAFDALENLSADETVRHLARVREDALRNERSELFYAEKRGEKRGEYIGKINLVQQLLKHPVTPKKVLTGKSLKDLGIILKQLEAELKKKV</sequence>
<dbReference type="PANTHER" id="PTHR41317">
    <property type="entry name" value="PD-(D_E)XK NUCLEASE FAMILY TRANSPOSASE"/>
    <property type="match status" value="1"/>
</dbReference>
<dbReference type="RefSeq" id="WP_207689884.1">
    <property type="nucleotide sequence ID" value="NZ_CP061799.1"/>
</dbReference>
<dbReference type="PANTHER" id="PTHR41317:SF1">
    <property type="entry name" value="PD-(D_E)XK NUCLEASE FAMILY TRANSPOSASE"/>
    <property type="match status" value="1"/>
</dbReference>
<dbReference type="Pfam" id="PF12784">
    <property type="entry name" value="PDDEXK_2"/>
    <property type="match status" value="1"/>
</dbReference>
<protein>
    <submittedName>
        <fullName evidence="1">Transposase, RpnA-like</fullName>
    </submittedName>
</protein>
<dbReference type="InterPro" id="IPR010106">
    <property type="entry name" value="RpnA"/>
</dbReference>
<evidence type="ECO:0000313" key="1">
    <source>
        <dbReference type="EMBL" id="QTA77968.1"/>
    </source>
</evidence>
<gene>
    <name evidence="1" type="ORF">dnl_01720</name>
</gene>
<dbReference type="KEGG" id="dli:dnl_01720"/>
<evidence type="ECO:0000313" key="2">
    <source>
        <dbReference type="Proteomes" id="UP000663720"/>
    </source>
</evidence>
<dbReference type="NCBIfam" id="TIGR01784">
    <property type="entry name" value="T_den_put_tspse"/>
    <property type="match status" value="1"/>
</dbReference>
<proteinExistence type="predicted"/>